<dbReference type="InterPro" id="IPR045584">
    <property type="entry name" value="Pilin-like"/>
</dbReference>
<dbReference type="Gene3D" id="3.30.700.10">
    <property type="entry name" value="Glycoprotein, Type 4 Pilin"/>
    <property type="match status" value="1"/>
</dbReference>
<evidence type="ECO:0000313" key="3">
    <source>
        <dbReference type="Proteomes" id="UP000247689"/>
    </source>
</evidence>
<dbReference type="GO" id="GO:0009289">
    <property type="term" value="C:pilus"/>
    <property type="evidence" value="ECO:0007669"/>
    <property type="project" value="InterPro"/>
</dbReference>
<reference evidence="2 3" key="1">
    <citation type="submission" date="2018-05" db="EMBL/GenBank/DDBJ databases">
        <title>Kangiella spongicola genome sequence.</title>
        <authorList>
            <person name="Maclea K.S."/>
            <person name="Goen A.E."/>
            <person name="Kelley C."/>
            <person name="Underriner A."/>
            <person name="Silverwood T."/>
            <person name="Trachtenberg A.M."/>
        </authorList>
    </citation>
    <scope>NUCLEOTIDE SEQUENCE [LARGE SCALE GENOMIC DNA]</scope>
    <source>
        <strain evidence="2 3">ATCC BAA-2076</strain>
    </source>
</reference>
<dbReference type="OrthoDB" id="5918848at2"/>
<organism evidence="2 3">
    <name type="scientific">Kangiella spongicola</name>
    <dbReference type="NCBI Taxonomy" id="796379"/>
    <lineage>
        <taxon>Bacteria</taxon>
        <taxon>Pseudomonadati</taxon>
        <taxon>Pseudomonadota</taxon>
        <taxon>Gammaproteobacteria</taxon>
        <taxon>Kangiellales</taxon>
        <taxon>Kangiellaceae</taxon>
        <taxon>Kangiella</taxon>
    </lineage>
</organism>
<dbReference type="PROSITE" id="PS51257">
    <property type="entry name" value="PROKAR_LIPOPROTEIN"/>
    <property type="match status" value="1"/>
</dbReference>
<evidence type="ECO:0000256" key="1">
    <source>
        <dbReference type="ARBA" id="ARBA00005233"/>
    </source>
</evidence>
<dbReference type="Pfam" id="PF00114">
    <property type="entry name" value="Pilin"/>
    <property type="match status" value="1"/>
</dbReference>
<evidence type="ECO:0008006" key="4">
    <source>
        <dbReference type="Google" id="ProtNLM"/>
    </source>
</evidence>
<name>A0A318DBZ5_9GAMM</name>
<gene>
    <name evidence="2" type="ORF">DL796_00465</name>
</gene>
<evidence type="ECO:0000313" key="2">
    <source>
        <dbReference type="EMBL" id="PXF63659.1"/>
    </source>
</evidence>
<dbReference type="RefSeq" id="WP_110198926.1">
    <property type="nucleotide sequence ID" value="NZ_QICH01000001.1"/>
</dbReference>
<keyword evidence="3" id="KW-1185">Reference proteome</keyword>
<dbReference type="InterPro" id="IPR001082">
    <property type="entry name" value="Pilin"/>
</dbReference>
<dbReference type="GO" id="GO:0007155">
    <property type="term" value="P:cell adhesion"/>
    <property type="evidence" value="ECO:0007669"/>
    <property type="project" value="InterPro"/>
</dbReference>
<dbReference type="Proteomes" id="UP000247689">
    <property type="component" value="Unassembled WGS sequence"/>
</dbReference>
<protein>
    <recommendedName>
        <fullName evidence="4">Pilin</fullName>
    </recommendedName>
</protein>
<dbReference type="EMBL" id="QICH01000001">
    <property type="protein sequence ID" value="PXF63659.1"/>
    <property type="molecule type" value="Genomic_DNA"/>
</dbReference>
<sequence>MKIVQTKRSGLKKVVVASLAWGLLLTGCSESDKKSSATPSYEVETLTESAWLYGSLPENTIAYARVPNLWSGFSAKDDSFKYALGNEHHVATMKQIQKGLYENIISQLEQPIKPLAEFYAKHTTGPLEIAFVSQGGQPVVYAGTSLDYEDDTSFSQAIVALVQGLPNANIMPQDDKTRGIVSFGPGAAVYYSYNTDNQRLTIISGMGASVTSLENAAASIKTNDKHEMLKLEADIDASHQGLFVWSSPKNAMPLLQMGMSPKQLRELKEFGIDQARGLALGYGVSDGKTRLKLLLDMPKVGINRFLPEVSNTINVKSVGTPKWAAVMSLPTSEQAARLVTSLQQVGADKVESWGTINQQAEKELGVSITTLLDSFGPEVVFFNDQVGTFAAVSYNPNDIKALLTKAQENFDIEHKVYNKNGQEIHHLSVSLVGKALDVKSNSGSLLGPELMKNYRENYFWTIEGENIIFASVPQLLLERQKRTAEVEVAEWLSSKQGYDANSALLGLTASVDGLSRNSYHYYIEFLMILADITQADIDLMALPTADELGFPEKGAVGLNLRSDKDVLGLEFTFENGGTDLLYGMGSTSSIAVIGILAAVAIPAYQEYALRAEMASGLHAAEGVKLQISQALVNGAKVEDLDNGYDTIQQAHEYENSIIEKIVVTDGVITLFFKNRSLGYGPQTIVYVPMIEGDYISYWDCSGGTVAQKYRPSLCR</sequence>
<comment type="caution">
    <text evidence="2">The sequence shown here is derived from an EMBL/GenBank/DDBJ whole genome shotgun (WGS) entry which is preliminary data.</text>
</comment>
<proteinExistence type="inferred from homology"/>
<dbReference type="AlphaFoldDB" id="A0A318DBZ5"/>
<dbReference type="SUPFAM" id="SSF54523">
    <property type="entry name" value="Pili subunits"/>
    <property type="match status" value="1"/>
</dbReference>
<comment type="similarity">
    <text evidence="1">Belongs to the N-Me-Phe pilin family.</text>
</comment>
<accession>A0A318DBZ5</accession>